<sequence>MVIGSPSNLRNLRAGLCDPVGQRPHHKTFSTHSSGDTASNPSDRRPAYQLLESHPALALAAAQLLNFAPLVGQEPTCGGGSRPFAGCVALATRVVVISGSLGANLHTLVLGCNPLRPPTPRIATATRRLSLRLVGRRASSFLDASLSLVRCLCLTVAIPFVFSLCLAALCEAARACRAGTTVLPTEPSLDVAGGRQHTSGTSFWVGSSEVECGYTTTASPWSSSLGLAGSVELDPMHAAAAWGRKYYSSTAASRMFPALHHHHHQDAAGAAVGLPHHHHHHHHQPRGPAVGVGVLKEEPLSGSQLAARSWMQTGVDHTRGDSPQSSSRLDLVSGPHWLEPVSFLEVTSLWKS</sequence>
<proteinExistence type="predicted"/>
<protein>
    <submittedName>
        <fullName evidence="2">Uncharacterized protein</fullName>
    </submittedName>
</protein>
<accession>A0AAN9T5M6</accession>
<feature type="region of interest" description="Disordered" evidence="1">
    <location>
        <begin position="14"/>
        <end position="45"/>
    </location>
</feature>
<evidence type="ECO:0000256" key="1">
    <source>
        <dbReference type="SAM" id="MobiDB-lite"/>
    </source>
</evidence>
<dbReference type="AlphaFoldDB" id="A0AAN9T5M6"/>
<keyword evidence="3" id="KW-1185">Reference proteome</keyword>
<dbReference type="EMBL" id="JBBCAQ010000037">
    <property type="protein sequence ID" value="KAK7573486.1"/>
    <property type="molecule type" value="Genomic_DNA"/>
</dbReference>
<reference evidence="2 3" key="1">
    <citation type="submission" date="2024-03" db="EMBL/GenBank/DDBJ databases">
        <title>Adaptation during the transition from Ophiocordyceps entomopathogen to insect associate is accompanied by gene loss and intensified selection.</title>
        <authorList>
            <person name="Ward C.M."/>
            <person name="Onetto C.A."/>
            <person name="Borneman A.R."/>
        </authorList>
    </citation>
    <scope>NUCLEOTIDE SEQUENCE [LARGE SCALE GENOMIC DNA]</scope>
    <source>
        <strain evidence="2">AWRI1</strain>
        <tissue evidence="2">Single Adult Female</tissue>
    </source>
</reference>
<dbReference type="Proteomes" id="UP001367676">
    <property type="component" value="Unassembled WGS sequence"/>
</dbReference>
<evidence type="ECO:0000313" key="3">
    <source>
        <dbReference type="Proteomes" id="UP001367676"/>
    </source>
</evidence>
<organism evidence="2 3">
    <name type="scientific">Parthenolecanium corni</name>
    <dbReference type="NCBI Taxonomy" id="536013"/>
    <lineage>
        <taxon>Eukaryota</taxon>
        <taxon>Metazoa</taxon>
        <taxon>Ecdysozoa</taxon>
        <taxon>Arthropoda</taxon>
        <taxon>Hexapoda</taxon>
        <taxon>Insecta</taxon>
        <taxon>Pterygota</taxon>
        <taxon>Neoptera</taxon>
        <taxon>Paraneoptera</taxon>
        <taxon>Hemiptera</taxon>
        <taxon>Sternorrhyncha</taxon>
        <taxon>Coccoidea</taxon>
        <taxon>Coccidae</taxon>
        <taxon>Parthenolecanium</taxon>
    </lineage>
</organism>
<comment type="caution">
    <text evidence="2">The sequence shown here is derived from an EMBL/GenBank/DDBJ whole genome shotgun (WGS) entry which is preliminary data.</text>
</comment>
<gene>
    <name evidence="2" type="ORF">V9T40_010677</name>
</gene>
<name>A0AAN9T5M6_9HEMI</name>
<evidence type="ECO:0000313" key="2">
    <source>
        <dbReference type="EMBL" id="KAK7573486.1"/>
    </source>
</evidence>
<feature type="compositionally biased region" description="Polar residues" evidence="1">
    <location>
        <begin position="30"/>
        <end position="41"/>
    </location>
</feature>